<dbReference type="AlphaFoldDB" id="C1FF08"/>
<dbReference type="GO" id="GO:0043495">
    <property type="term" value="F:protein-membrane adaptor activity"/>
    <property type="evidence" value="ECO:0007669"/>
    <property type="project" value="InterPro"/>
</dbReference>
<evidence type="ECO:0000313" key="10">
    <source>
        <dbReference type="Proteomes" id="UP000002009"/>
    </source>
</evidence>
<dbReference type="PANTHER" id="PTHR47249:SF1">
    <property type="entry name" value="VACUOLAR PROTEIN 8"/>
    <property type="match status" value="1"/>
</dbReference>
<protein>
    <recommendedName>
        <fullName evidence="7">Vacuolar protein 8</fullName>
    </recommendedName>
</protein>
<evidence type="ECO:0000256" key="8">
    <source>
        <dbReference type="PROSITE-ProRule" id="PRU00259"/>
    </source>
</evidence>
<evidence type="ECO:0000256" key="6">
    <source>
        <dbReference type="ARBA" id="ARBA00023288"/>
    </source>
</evidence>
<evidence type="ECO:0000313" key="9">
    <source>
        <dbReference type="EMBL" id="ACO68665.1"/>
    </source>
</evidence>
<dbReference type="SMART" id="SM00185">
    <property type="entry name" value="ARM"/>
    <property type="match status" value="4"/>
</dbReference>
<evidence type="ECO:0000256" key="4">
    <source>
        <dbReference type="ARBA" id="ARBA00022737"/>
    </source>
</evidence>
<dbReference type="OrthoDB" id="565708at2759"/>
<dbReference type="EMBL" id="CP001574">
    <property type="protein sequence ID" value="ACO68665.1"/>
    <property type="molecule type" value="Genomic_DNA"/>
</dbReference>
<gene>
    <name evidence="9" type="ORF">MICPUN_54786</name>
</gene>
<name>C1FF08_MICCC</name>
<accession>C1FF08</accession>
<evidence type="ECO:0000256" key="5">
    <source>
        <dbReference type="ARBA" id="ARBA00023136"/>
    </source>
</evidence>
<dbReference type="Gene3D" id="1.25.10.10">
    <property type="entry name" value="Leucine-rich Repeat Variant"/>
    <property type="match status" value="2"/>
</dbReference>
<keyword evidence="5" id="KW-0472">Membrane</keyword>
<comment type="similarity">
    <text evidence="2">Belongs to the beta-catenin family.</text>
</comment>
<dbReference type="Proteomes" id="UP000002009">
    <property type="component" value="Chromosome 1"/>
</dbReference>
<dbReference type="InterPro" id="IPR016024">
    <property type="entry name" value="ARM-type_fold"/>
</dbReference>
<reference evidence="9 10" key="1">
    <citation type="journal article" date="2009" name="Science">
        <title>Green evolution and dynamic adaptations revealed by genomes of the marine picoeukaryotes Micromonas.</title>
        <authorList>
            <person name="Worden A.Z."/>
            <person name="Lee J.H."/>
            <person name="Mock T."/>
            <person name="Rouze P."/>
            <person name="Simmons M.P."/>
            <person name="Aerts A.L."/>
            <person name="Allen A.E."/>
            <person name="Cuvelier M.L."/>
            <person name="Derelle E."/>
            <person name="Everett M.V."/>
            <person name="Foulon E."/>
            <person name="Grimwood J."/>
            <person name="Gundlach H."/>
            <person name="Henrissat B."/>
            <person name="Napoli C."/>
            <person name="McDonald S.M."/>
            <person name="Parker M.S."/>
            <person name="Rombauts S."/>
            <person name="Salamov A."/>
            <person name="Von Dassow P."/>
            <person name="Badger J.H."/>
            <person name="Coutinho P.M."/>
            <person name="Demir E."/>
            <person name="Dubchak I."/>
            <person name="Gentemann C."/>
            <person name="Eikrem W."/>
            <person name="Gready J.E."/>
            <person name="John U."/>
            <person name="Lanier W."/>
            <person name="Lindquist E.A."/>
            <person name="Lucas S."/>
            <person name="Mayer K.F."/>
            <person name="Moreau H."/>
            <person name="Not F."/>
            <person name="Otillar R."/>
            <person name="Panaud O."/>
            <person name="Pangilinan J."/>
            <person name="Paulsen I."/>
            <person name="Piegu B."/>
            <person name="Poliakov A."/>
            <person name="Robbens S."/>
            <person name="Schmutz J."/>
            <person name="Toulza E."/>
            <person name="Wyss T."/>
            <person name="Zelensky A."/>
            <person name="Zhou K."/>
            <person name="Armbrust E.V."/>
            <person name="Bhattacharya D."/>
            <person name="Goodenough U.W."/>
            <person name="Van de Peer Y."/>
            <person name="Grigoriev I.V."/>
        </authorList>
    </citation>
    <scope>NUCLEOTIDE SEQUENCE [LARGE SCALE GENOMIC DNA]</scope>
    <source>
        <strain evidence="10">RCC299 / NOUM17</strain>
    </source>
</reference>
<dbReference type="KEGG" id="mis:MICPUN_54786"/>
<dbReference type="InParanoid" id="C1FF08"/>
<sequence length="471" mass="51443">MGCSASQLEQAKKYLPGRKGEARHDIDDMPDILQKLTAAKQNAAAKVALKMLLDVAETEMASSAVVRSGKVVPKLVAWVSSKDPEVKANALDCCALLSMHDTGCAEEIGTPEFLTQVGNMYKAKDKKLAEAAARFFSKAGGNKTVRQRILDCGVHKQLWMMVKSKKESVMKLGLIGYSKLADDPAAAEKLCEDDVEELVKFFFIRIAKTDDTDVEKWCLIAVARLSLATEFGNKLAAMDKFGVLFVKANDTIAGRKLPAALAIANLATNKMLRVRLIKYRALQLFVEMSKVSSNARRDMQDFQRVAALGIRNLAGSFDLRALAGKMGALEAVVKMLRSKDLDVARFAAKAASELSLHEENGRKMVLAGALKPLIDMAKSGDAYCETEAVAALANLAMGDDNQKQFMKEGGMAAIEVMTLSKNPRVQHNAKRLISRLRLAKMRTAARFAAQMAASQKELQRKREAMGYMGGD</sequence>
<comment type="subcellular location">
    <subcellularLocation>
        <location evidence="1">Vacuole membrane</location>
        <topology evidence="1">Lipid-anchor</topology>
    </subcellularLocation>
</comment>
<dbReference type="InterPro" id="IPR045156">
    <property type="entry name" value="Vac8"/>
</dbReference>
<organism evidence="9 10">
    <name type="scientific">Micromonas commoda (strain RCC299 / NOUM17 / CCMP2709)</name>
    <name type="common">Picoplanktonic green alga</name>
    <dbReference type="NCBI Taxonomy" id="296587"/>
    <lineage>
        <taxon>Eukaryota</taxon>
        <taxon>Viridiplantae</taxon>
        <taxon>Chlorophyta</taxon>
        <taxon>Mamiellophyceae</taxon>
        <taxon>Mamiellales</taxon>
        <taxon>Mamiellaceae</taxon>
        <taxon>Micromonas</taxon>
    </lineage>
</organism>
<dbReference type="InterPro" id="IPR000225">
    <property type="entry name" value="Armadillo"/>
</dbReference>
<proteinExistence type="inferred from homology"/>
<dbReference type="SUPFAM" id="SSF48371">
    <property type="entry name" value="ARM repeat"/>
    <property type="match status" value="1"/>
</dbReference>
<feature type="repeat" description="ARM" evidence="8">
    <location>
        <begin position="327"/>
        <end position="369"/>
    </location>
</feature>
<dbReference type="GO" id="GO:0071562">
    <property type="term" value="P:nucleus-vacuole junction assembly"/>
    <property type="evidence" value="ECO:0007669"/>
    <property type="project" value="InterPro"/>
</dbReference>
<dbReference type="STRING" id="296587.C1FF08"/>
<keyword evidence="10" id="KW-1185">Reference proteome</keyword>
<dbReference type="GO" id="GO:0005774">
    <property type="term" value="C:vacuolar membrane"/>
    <property type="evidence" value="ECO:0007669"/>
    <property type="project" value="UniProtKB-SubCell"/>
</dbReference>
<dbReference type="eggNOG" id="KOG4224">
    <property type="taxonomic scope" value="Eukaryota"/>
</dbReference>
<keyword evidence="6" id="KW-0449">Lipoprotein</keyword>
<evidence type="ECO:0000256" key="2">
    <source>
        <dbReference type="ARBA" id="ARBA00005462"/>
    </source>
</evidence>
<keyword evidence="4" id="KW-0677">Repeat</keyword>
<dbReference type="OMA" id="QFMKEGG"/>
<evidence type="ECO:0000256" key="1">
    <source>
        <dbReference type="ARBA" id="ARBA00004592"/>
    </source>
</evidence>
<dbReference type="InterPro" id="IPR011989">
    <property type="entry name" value="ARM-like"/>
</dbReference>
<keyword evidence="3" id="KW-0926">Vacuole</keyword>
<evidence type="ECO:0000256" key="7">
    <source>
        <dbReference type="ARBA" id="ARBA00026209"/>
    </source>
</evidence>
<dbReference type="PANTHER" id="PTHR47249">
    <property type="entry name" value="VACUOLAR PROTEIN 8"/>
    <property type="match status" value="1"/>
</dbReference>
<evidence type="ECO:0000256" key="3">
    <source>
        <dbReference type="ARBA" id="ARBA00022554"/>
    </source>
</evidence>
<feature type="repeat" description="ARM" evidence="8">
    <location>
        <begin position="368"/>
        <end position="410"/>
    </location>
</feature>
<dbReference type="PROSITE" id="PS50176">
    <property type="entry name" value="ARM_REPEAT"/>
    <property type="match status" value="2"/>
</dbReference>
<dbReference type="RefSeq" id="XP_002507407.1">
    <property type="nucleotide sequence ID" value="XM_002507361.1"/>
</dbReference>
<dbReference type="GeneID" id="8249956"/>